<organism evidence="1 2">
    <name type="scientific">Kwoniella dendrophila CBS 6074</name>
    <dbReference type="NCBI Taxonomy" id="1295534"/>
    <lineage>
        <taxon>Eukaryota</taxon>
        <taxon>Fungi</taxon>
        <taxon>Dikarya</taxon>
        <taxon>Basidiomycota</taxon>
        <taxon>Agaricomycotina</taxon>
        <taxon>Tremellomycetes</taxon>
        <taxon>Tremellales</taxon>
        <taxon>Cryptococcaceae</taxon>
        <taxon>Kwoniella</taxon>
    </lineage>
</organism>
<evidence type="ECO:0000313" key="2">
    <source>
        <dbReference type="Proteomes" id="UP001355207"/>
    </source>
</evidence>
<dbReference type="AlphaFoldDB" id="A0AAX4K221"/>
<proteinExistence type="predicted"/>
<protein>
    <submittedName>
        <fullName evidence="1">Uncharacterized protein</fullName>
    </submittedName>
</protein>
<name>A0AAX4K221_9TREE</name>
<dbReference type="Proteomes" id="UP001355207">
    <property type="component" value="Chromosome 9"/>
</dbReference>
<reference evidence="1 2" key="1">
    <citation type="submission" date="2024-01" db="EMBL/GenBank/DDBJ databases">
        <title>Comparative genomics of Cryptococcus and Kwoniella reveals pathogenesis evolution and contrasting modes of karyotype evolution via chromosome fusion or intercentromeric recombination.</title>
        <authorList>
            <person name="Coelho M.A."/>
            <person name="David-Palma M."/>
            <person name="Shea T."/>
            <person name="Bowers K."/>
            <person name="McGinley-Smith S."/>
            <person name="Mohammad A.W."/>
            <person name="Gnirke A."/>
            <person name="Yurkov A.M."/>
            <person name="Nowrousian M."/>
            <person name="Sun S."/>
            <person name="Cuomo C.A."/>
            <person name="Heitman J."/>
        </authorList>
    </citation>
    <scope>NUCLEOTIDE SEQUENCE [LARGE SCALE GENOMIC DNA]</scope>
    <source>
        <strain evidence="1 2">CBS 6074</strain>
    </source>
</reference>
<evidence type="ECO:0000313" key="1">
    <source>
        <dbReference type="EMBL" id="WWC91801.1"/>
    </source>
</evidence>
<gene>
    <name evidence="1" type="ORF">L201_006748</name>
</gene>
<sequence>MAVPDGTTNSSANGSYPYYSYLARLSRRRANNATANSSHVHSSSSNQTLLPLAERTNVFYPEDIFSSPSETVRSRNDAIGERQIEINVNAFMDSSTSISNQYGQATTTTIDIEIPEIINSTGDSTGSIYGKSVFRYSLNTARFRRYNLSQNINQYLSDLTIPEVVNTVYSILGEGAKQVISSEIQRQAIDWFDISHEFLFIDAGSKNWD</sequence>
<keyword evidence="2" id="KW-1185">Reference proteome</keyword>
<dbReference type="RefSeq" id="XP_066078563.1">
    <property type="nucleotide sequence ID" value="XM_066222466.1"/>
</dbReference>
<accession>A0AAX4K221</accession>
<dbReference type="EMBL" id="CP144106">
    <property type="protein sequence ID" value="WWC91801.1"/>
    <property type="molecule type" value="Genomic_DNA"/>
</dbReference>
<dbReference type="GeneID" id="91097417"/>